<comment type="subcellular location">
    <subcellularLocation>
        <location evidence="1">Membrane</location>
        <topology evidence="1">Single-pass membrane protein</topology>
    </subcellularLocation>
</comment>
<dbReference type="AlphaFoldDB" id="A0AA86T966"/>
<keyword evidence="3 7" id="KW-0732">Signal</keyword>
<evidence type="ECO:0000313" key="10">
    <source>
        <dbReference type="Proteomes" id="UP001189624"/>
    </source>
</evidence>
<evidence type="ECO:0000259" key="8">
    <source>
        <dbReference type="PROSITE" id="PS50026"/>
    </source>
</evidence>
<dbReference type="PROSITE" id="PS50026">
    <property type="entry name" value="EGF_3"/>
    <property type="match status" value="1"/>
</dbReference>
<dbReference type="SMART" id="SM00179">
    <property type="entry name" value="EGF_CA"/>
    <property type="match status" value="1"/>
</dbReference>
<dbReference type="GO" id="GO:0016020">
    <property type="term" value="C:membrane"/>
    <property type="evidence" value="ECO:0007669"/>
    <property type="project" value="UniProtKB-SubCell"/>
</dbReference>
<feature type="chain" id="PRO_5041652024" description="EGF-like domain-containing protein" evidence="7">
    <location>
        <begin position="22"/>
        <end position="339"/>
    </location>
</feature>
<organism evidence="9 10">
    <name type="scientific">Sphenostylis stenocarpa</name>
    <dbReference type="NCBI Taxonomy" id="92480"/>
    <lineage>
        <taxon>Eukaryota</taxon>
        <taxon>Viridiplantae</taxon>
        <taxon>Streptophyta</taxon>
        <taxon>Embryophyta</taxon>
        <taxon>Tracheophyta</taxon>
        <taxon>Spermatophyta</taxon>
        <taxon>Magnoliopsida</taxon>
        <taxon>eudicotyledons</taxon>
        <taxon>Gunneridae</taxon>
        <taxon>Pentapetalae</taxon>
        <taxon>rosids</taxon>
        <taxon>fabids</taxon>
        <taxon>Fabales</taxon>
        <taxon>Fabaceae</taxon>
        <taxon>Papilionoideae</taxon>
        <taxon>50 kb inversion clade</taxon>
        <taxon>NPAAA clade</taxon>
        <taxon>indigoferoid/millettioid clade</taxon>
        <taxon>Phaseoleae</taxon>
        <taxon>Sphenostylis</taxon>
    </lineage>
</organism>
<dbReference type="FunFam" id="2.10.25.10:FF:000038">
    <property type="entry name" value="Fibrillin 2"/>
    <property type="match status" value="1"/>
</dbReference>
<keyword evidence="4" id="KW-0677">Repeat</keyword>
<protein>
    <recommendedName>
        <fullName evidence="8">EGF-like domain-containing protein</fullName>
    </recommendedName>
</protein>
<gene>
    <name evidence="9" type="ORF">AYBTSS11_LOCUS23905</name>
</gene>
<evidence type="ECO:0000256" key="7">
    <source>
        <dbReference type="SAM" id="SignalP"/>
    </source>
</evidence>
<dbReference type="CDD" id="cd00054">
    <property type="entry name" value="EGF_CA"/>
    <property type="match status" value="1"/>
</dbReference>
<evidence type="ECO:0000256" key="3">
    <source>
        <dbReference type="ARBA" id="ARBA00022729"/>
    </source>
</evidence>
<dbReference type="InterPro" id="IPR025287">
    <property type="entry name" value="WAK_GUB"/>
</dbReference>
<dbReference type="Gramene" id="rna-AYBTSS11_LOCUS23905">
    <property type="protein sequence ID" value="CAJ1971896.1"/>
    <property type="gene ID" value="gene-AYBTSS11_LOCUS23905"/>
</dbReference>
<evidence type="ECO:0000256" key="1">
    <source>
        <dbReference type="ARBA" id="ARBA00004167"/>
    </source>
</evidence>
<dbReference type="GO" id="GO:0005509">
    <property type="term" value="F:calcium ion binding"/>
    <property type="evidence" value="ECO:0007669"/>
    <property type="project" value="InterPro"/>
</dbReference>
<dbReference type="Pfam" id="PF07645">
    <property type="entry name" value="EGF_CA"/>
    <property type="match status" value="1"/>
</dbReference>
<keyword evidence="10" id="KW-1185">Reference proteome</keyword>
<dbReference type="PROSITE" id="PS00010">
    <property type="entry name" value="ASX_HYDROXYL"/>
    <property type="match status" value="1"/>
</dbReference>
<feature type="domain" description="EGF-like" evidence="8">
    <location>
        <begin position="280"/>
        <end position="319"/>
    </location>
</feature>
<dbReference type="Proteomes" id="UP001189624">
    <property type="component" value="Chromosome 8"/>
</dbReference>
<evidence type="ECO:0000256" key="2">
    <source>
        <dbReference type="ARBA" id="ARBA00022536"/>
    </source>
</evidence>
<dbReference type="InterPro" id="IPR000152">
    <property type="entry name" value="EGF-type_Asp/Asn_hydroxyl_site"/>
</dbReference>
<dbReference type="InterPro" id="IPR000742">
    <property type="entry name" value="EGF"/>
</dbReference>
<accession>A0AA86T966</accession>
<feature type="signal peptide" evidence="7">
    <location>
        <begin position="1"/>
        <end position="21"/>
    </location>
</feature>
<name>A0AA86T966_9FABA</name>
<dbReference type="GO" id="GO:0030247">
    <property type="term" value="F:polysaccharide binding"/>
    <property type="evidence" value="ECO:0007669"/>
    <property type="project" value="InterPro"/>
</dbReference>
<proteinExistence type="predicted"/>
<dbReference type="Pfam" id="PF13947">
    <property type="entry name" value="GUB_WAK_bind"/>
    <property type="match status" value="1"/>
</dbReference>
<keyword evidence="2 6" id="KW-0245">EGF-like domain</keyword>
<dbReference type="PROSITE" id="PS01187">
    <property type="entry name" value="EGF_CA"/>
    <property type="match status" value="1"/>
</dbReference>
<dbReference type="Gene3D" id="2.10.25.10">
    <property type="entry name" value="Laminin"/>
    <property type="match status" value="2"/>
</dbReference>
<dbReference type="EMBL" id="OY731405">
    <property type="protein sequence ID" value="CAJ1971896.1"/>
    <property type="molecule type" value="Genomic_DNA"/>
</dbReference>
<reference evidence="9" key="1">
    <citation type="submission" date="2023-10" db="EMBL/GenBank/DDBJ databases">
        <authorList>
            <person name="Domelevo Entfellner J.-B."/>
        </authorList>
    </citation>
    <scope>NUCLEOTIDE SEQUENCE</scope>
</reference>
<comment type="caution">
    <text evidence="6">Lacks conserved residue(s) required for the propagation of feature annotation.</text>
</comment>
<dbReference type="InterPro" id="IPR001881">
    <property type="entry name" value="EGF-like_Ca-bd_dom"/>
</dbReference>
<dbReference type="SMART" id="SM00181">
    <property type="entry name" value="EGF"/>
    <property type="match status" value="2"/>
</dbReference>
<evidence type="ECO:0000256" key="5">
    <source>
        <dbReference type="ARBA" id="ARBA00023157"/>
    </source>
</evidence>
<keyword evidence="5" id="KW-1015">Disulfide bond</keyword>
<dbReference type="PANTHER" id="PTHR33491">
    <property type="entry name" value="OSJNBA0016N04.9 PROTEIN"/>
    <property type="match status" value="1"/>
</dbReference>
<dbReference type="SUPFAM" id="SSF57196">
    <property type="entry name" value="EGF/Laminin"/>
    <property type="match status" value="1"/>
</dbReference>
<dbReference type="InterPro" id="IPR049883">
    <property type="entry name" value="NOTCH1_EGF-like"/>
</dbReference>
<evidence type="ECO:0000256" key="4">
    <source>
        <dbReference type="ARBA" id="ARBA00022737"/>
    </source>
</evidence>
<dbReference type="InterPro" id="IPR018097">
    <property type="entry name" value="EGF_Ca-bd_CS"/>
</dbReference>
<evidence type="ECO:0000256" key="6">
    <source>
        <dbReference type="PROSITE-ProRule" id="PRU00076"/>
    </source>
</evidence>
<evidence type="ECO:0000313" key="9">
    <source>
        <dbReference type="EMBL" id="CAJ1971896.1"/>
    </source>
</evidence>
<sequence>MHTQLALVLVYALIHVGAITARDTKLHGCMDTCGNVSIPYPFGVGTSETGENCFFEQRLNLTCQDNILYWGVDLQVLEISLKGQMDLLFFVSKLCNDTPNGVANKPCLISPIFTISSKENKFINVGCETFGYLNSFYNGVGYSTGCLTRCTKFPDIATNGHCSGIGCCEVNVPPSMKNITIESFRFRSSNFQSCSHSFVAKHGSYNFDINHIVKLPFDRMPMVVDWSVGDKGCEFVRNGSVKSACMKNSHCHDIDISHGYQCRCKTGYDGNPYHPNGCQDIDECKTKRHTCISENHCLNTDGSYECFCPPGQVGDGKFEEGCRPIQRQNSPSKFAIGNN</sequence>